<dbReference type="Proteomes" id="UP000436858">
    <property type="component" value="Unassembled WGS sequence"/>
</dbReference>
<dbReference type="EMBL" id="QROV01000024">
    <property type="protein sequence ID" value="RHL55349.1"/>
    <property type="molecule type" value="Genomic_DNA"/>
</dbReference>
<evidence type="ECO:0000313" key="7">
    <source>
        <dbReference type="Proteomes" id="UP000284785"/>
    </source>
</evidence>
<comment type="caution">
    <text evidence="5">The sequence shown here is derived from an EMBL/GenBank/DDBJ whole genome shotgun (WGS) entry which is preliminary data.</text>
</comment>
<reference evidence="6 7" key="1">
    <citation type="submission" date="2018-08" db="EMBL/GenBank/DDBJ databases">
        <title>A genome reference for cultivated species of the human gut microbiota.</title>
        <authorList>
            <person name="Zou Y."/>
            <person name="Xue W."/>
            <person name="Luo G."/>
        </authorList>
    </citation>
    <scope>NUCLEOTIDE SEQUENCE [LARGE SCALE GENOMIC DNA]</scope>
    <source>
        <strain evidence="5 6">AF37-12</strain>
        <strain evidence="4 7">AM30-26</strain>
    </source>
</reference>
<dbReference type="EMBL" id="QSJP01000012">
    <property type="protein sequence ID" value="RHD87176.1"/>
    <property type="molecule type" value="Genomic_DNA"/>
</dbReference>
<name>A0A2J6A736_BACT4</name>
<sequence>MRPDTLFKADCKSIKCRKRLLLSQVKCIFALKESFFDRGKRKQNIVIRSFLNRYLILIKQK</sequence>
<reference evidence="8 9" key="2">
    <citation type="journal article" date="2019" name="Nat. Med.">
        <title>A library of human gut bacterial isolates paired with longitudinal multiomics data enables mechanistic microbiome research.</title>
        <authorList>
            <person name="Poyet M."/>
            <person name="Groussin M."/>
            <person name="Gibbons S.M."/>
            <person name="Avila-Pacheco J."/>
            <person name="Jiang X."/>
            <person name="Kearney S.M."/>
            <person name="Perrotta A.R."/>
            <person name="Berdy B."/>
            <person name="Zhao S."/>
            <person name="Lieberman T.D."/>
            <person name="Swanson P.K."/>
            <person name="Smith M."/>
            <person name="Roesemann S."/>
            <person name="Alexander J.E."/>
            <person name="Rich S.A."/>
            <person name="Livny J."/>
            <person name="Vlamakis H."/>
            <person name="Clish C."/>
            <person name="Bullock K."/>
            <person name="Deik A."/>
            <person name="Scott J."/>
            <person name="Pierce K.A."/>
            <person name="Xavier R.J."/>
            <person name="Alm E.J."/>
        </authorList>
    </citation>
    <scope>NUCLEOTIDE SEQUENCE [LARGE SCALE GENOMIC DNA]</scope>
    <source>
        <strain evidence="2 8">BIOML-A160</strain>
        <strain evidence="3 9">BIOML-A162</strain>
        <strain evidence="1 10">BIOML-A188</strain>
    </source>
</reference>
<dbReference type="Proteomes" id="UP000440614">
    <property type="component" value="Unassembled WGS sequence"/>
</dbReference>
<evidence type="ECO:0000313" key="2">
    <source>
        <dbReference type="EMBL" id="KAB4450871.1"/>
    </source>
</evidence>
<evidence type="ECO:0000313" key="6">
    <source>
        <dbReference type="Proteomes" id="UP000283616"/>
    </source>
</evidence>
<accession>A0A2J6A736</accession>
<proteinExistence type="predicted"/>
<evidence type="ECO:0000313" key="3">
    <source>
        <dbReference type="EMBL" id="KAB4471980.1"/>
    </source>
</evidence>
<dbReference type="AlphaFoldDB" id="A0A2J6A736"/>
<organism evidence="5 6">
    <name type="scientific">Bacteroides thetaiotaomicron</name>
    <dbReference type="NCBI Taxonomy" id="818"/>
    <lineage>
        <taxon>Bacteria</taxon>
        <taxon>Pseudomonadati</taxon>
        <taxon>Bacteroidota</taxon>
        <taxon>Bacteroidia</taxon>
        <taxon>Bacteroidales</taxon>
        <taxon>Bacteroidaceae</taxon>
        <taxon>Bacteroides</taxon>
    </lineage>
</organism>
<gene>
    <name evidence="5" type="ORF">DW011_18575</name>
    <name evidence="4" type="ORF">DW780_14570</name>
    <name evidence="2" type="ORF">GAN75_24365</name>
    <name evidence="3" type="ORF">GAN91_25090</name>
    <name evidence="1" type="ORF">GAO51_14535</name>
</gene>
<dbReference type="EMBL" id="WCRW01000025">
    <property type="protein sequence ID" value="KAB4450871.1"/>
    <property type="molecule type" value="Genomic_DNA"/>
</dbReference>
<dbReference type="Proteomes" id="UP000283616">
    <property type="component" value="Unassembled WGS sequence"/>
</dbReference>
<evidence type="ECO:0000313" key="9">
    <source>
        <dbReference type="Proteomes" id="UP000436858"/>
    </source>
</evidence>
<evidence type="ECO:0000313" key="1">
    <source>
        <dbReference type="EMBL" id="KAB4311089.1"/>
    </source>
</evidence>
<dbReference type="Proteomes" id="UP000436825">
    <property type="component" value="Unassembled WGS sequence"/>
</dbReference>
<dbReference type="EMBL" id="WCRY01000041">
    <property type="protein sequence ID" value="KAB4471980.1"/>
    <property type="molecule type" value="Genomic_DNA"/>
</dbReference>
<dbReference type="EMBL" id="WCSY01000013">
    <property type="protein sequence ID" value="KAB4311089.1"/>
    <property type="molecule type" value="Genomic_DNA"/>
</dbReference>
<evidence type="ECO:0000313" key="10">
    <source>
        <dbReference type="Proteomes" id="UP000440614"/>
    </source>
</evidence>
<evidence type="ECO:0000313" key="5">
    <source>
        <dbReference type="EMBL" id="RHL55349.1"/>
    </source>
</evidence>
<protein>
    <submittedName>
        <fullName evidence="5">Uncharacterized protein</fullName>
    </submittedName>
</protein>
<dbReference type="Proteomes" id="UP000284785">
    <property type="component" value="Unassembled WGS sequence"/>
</dbReference>
<evidence type="ECO:0000313" key="8">
    <source>
        <dbReference type="Proteomes" id="UP000436825"/>
    </source>
</evidence>
<evidence type="ECO:0000313" key="4">
    <source>
        <dbReference type="EMBL" id="RHD87176.1"/>
    </source>
</evidence>